<feature type="compositionally biased region" description="Low complexity" evidence="1">
    <location>
        <begin position="369"/>
        <end position="378"/>
    </location>
</feature>
<evidence type="ECO:0000256" key="1">
    <source>
        <dbReference type="SAM" id="MobiDB-lite"/>
    </source>
</evidence>
<accession>A0A409YNJ6</accession>
<comment type="caution">
    <text evidence="2">The sequence shown here is derived from an EMBL/GenBank/DDBJ whole genome shotgun (WGS) entry which is preliminary data.</text>
</comment>
<name>A0A409YNJ6_9AGAR</name>
<dbReference type="EMBL" id="NHTK01000907">
    <property type="protein sequence ID" value="PPR04653.1"/>
    <property type="molecule type" value="Genomic_DNA"/>
</dbReference>
<evidence type="ECO:0000313" key="3">
    <source>
        <dbReference type="Proteomes" id="UP000284842"/>
    </source>
</evidence>
<reference evidence="2 3" key="1">
    <citation type="journal article" date="2018" name="Evol. Lett.">
        <title>Horizontal gene cluster transfer increased hallucinogenic mushroom diversity.</title>
        <authorList>
            <person name="Reynolds H.T."/>
            <person name="Vijayakumar V."/>
            <person name="Gluck-Thaler E."/>
            <person name="Korotkin H.B."/>
            <person name="Matheny P.B."/>
            <person name="Slot J.C."/>
        </authorList>
    </citation>
    <scope>NUCLEOTIDE SEQUENCE [LARGE SCALE GENOMIC DNA]</scope>
    <source>
        <strain evidence="2 3">2629</strain>
    </source>
</reference>
<dbReference type="AlphaFoldDB" id="A0A409YNJ6"/>
<organism evidence="2 3">
    <name type="scientific">Panaeolus cyanescens</name>
    <dbReference type="NCBI Taxonomy" id="181874"/>
    <lineage>
        <taxon>Eukaryota</taxon>
        <taxon>Fungi</taxon>
        <taxon>Dikarya</taxon>
        <taxon>Basidiomycota</taxon>
        <taxon>Agaricomycotina</taxon>
        <taxon>Agaricomycetes</taxon>
        <taxon>Agaricomycetidae</taxon>
        <taxon>Agaricales</taxon>
        <taxon>Agaricineae</taxon>
        <taxon>Galeropsidaceae</taxon>
        <taxon>Panaeolus</taxon>
    </lineage>
</organism>
<protein>
    <submittedName>
        <fullName evidence="2">Uncharacterized protein</fullName>
    </submittedName>
</protein>
<evidence type="ECO:0000313" key="2">
    <source>
        <dbReference type="EMBL" id="PPR04653.1"/>
    </source>
</evidence>
<feature type="compositionally biased region" description="Basic and acidic residues" evidence="1">
    <location>
        <begin position="87"/>
        <end position="106"/>
    </location>
</feature>
<keyword evidence="3" id="KW-1185">Reference proteome</keyword>
<feature type="region of interest" description="Disordered" evidence="1">
    <location>
        <begin position="82"/>
        <end position="125"/>
    </location>
</feature>
<dbReference type="InParanoid" id="A0A409YNJ6"/>
<feature type="region of interest" description="Disordered" evidence="1">
    <location>
        <begin position="369"/>
        <end position="424"/>
    </location>
</feature>
<dbReference type="GO" id="GO:0033167">
    <property type="term" value="C:ARC complex"/>
    <property type="evidence" value="ECO:0007669"/>
    <property type="project" value="InterPro"/>
</dbReference>
<dbReference type="OrthoDB" id="435402at2759"/>
<dbReference type="STRING" id="181874.A0A409YNJ6"/>
<dbReference type="InterPro" id="IPR018606">
    <property type="entry name" value="Arb1"/>
</dbReference>
<sequence length="634" mass="69708">MDTDAPADVQAQIIAVTPDPDDQSKLLNNKPLVHHEFTFPPFPAVPEGVVIIPFALFKERGISIEAGPDGDEVDSLGIATVPMSKRHSNDECKTKATKRKGEWDSKGRKKKKKASNENGGEPPKWWEVWEDGELTRYGTSHNPGLLSQRQKLVLNTSGKRQLRRFLGVSDTVRQESATQKKKRQKIFGPDSDIDSSDDEVNSGHEEDAPANDNTAQEPVDASGGIVNIPSEAGETGILDATVLLIEKTIRQNEEKVYAFFDDPDKTFKTFMSSYGRRIGLYWSDENLDIIPRLLRFFVNFVLRSNALPEIDRELKKTLPLFKIALQEMPASATLSRSIPDRFSRACRSSWGKKTESFYFGSEDWPAAADPPVSSDAADGTAGQAEVDADSANKGAGGWGAWGENPSATEGDNSNPWGGTVGWANDVINDDVEEPDNTMWRAVEENLISLLGPTTFLLTHKAGVVERSMRMIKAIHPPGPNIPLDIVQGSFSLESTAVELQLERRFTMVVLGTMEDGWDGGEYPVYSRPEILSTSDGAVIINADSPLPDTLPGATPPHNPLTDNITLLVDKDAPYLKDMHVGMGLGGTWVQIARDVLPKKKKGKKLKPAPSIWYVSELNIVIPSFWTISEAIYSK</sequence>
<feature type="region of interest" description="Disordered" evidence="1">
    <location>
        <begin position="165"/>
        <end position="226"/>
    </location>
</feature>
<feature type="compositionally biased region" description="Polar residues" evidence="1">
    <location>
        <begin position="405"/>
        <end position="416"/>
    </location>
</feature>
<gene>
    <name evidence="2" type="ORF">CVT24_011871</name>
</gene>
<dbReference type="Proteomes" id="UP000284842">
    <property type="component" value="Unassembled WGS sequence"/>
</dbReference>
<proteinExistence type="predicted"/>
<dbReference type="GO" id="GO:0031047">
    <property type="term" value="P:regulatory ncRNA-mediated gene silencing"/>
    <property type="evidence" value="ECO:0007669"/>
    <property type="project" value="InterPro"/>
</dbReference>
<dbReference type="Pfam" id="PF09692">
    <property type="entry name" value="Arb1"/>
    <property type="match status" value="1"/>
</dbReference>
<feature type="compositionally biased region" description="Acidic residues" evidence="1">
    <location>
        <begin position="191"/>
        <end position="200"/>
    </location>
</feature>